<dbReference type="Gene3D" id="3.40.50.300">
    <property type="entry name" value="P-loop containing nucleotide triphosphate hydrolases"/>
    <property type="match status" value="1"/>
</dbReference>
<evidence type="ECO:0000313" key="1">
    <source>
        <dbReference type="EMBL" id="MXQ66272.1"/>
    </source>
</evidence>
<dbReference type="AlphaFoldDB" id="A0A6I4WI22"/>
<evidence type="ECO:0000313" key="2">
    <source>
        <dbReference type="Proteomes" id="UP000431901"/>
    </source>
</evidence>
<dbReference type="EMBL" id="WUTW01000004">
    <property type="protein sequence ID" value="MXQ66272.1"/>
    <property type="molecule type" value="Genomic_DNA"/>
</dbReference>
<comment type="caution">
    <text evidence="1">The sequence shown here is derived from an EMBL/GenBank/DDBJ whole genome shotgun (WGS) entry which is preliminary data.</text>
</comment>
<dbReference type="InterPro" id="IPR027417">
    <property type="entry name" value="P-loop_NTPase"/>
</dbReference>
<proteinExistence type="predicted"/>
<protein>
    <recommendedName>
        <fullName evidence="3">Sulfotransferase family protein</fullName>
    </recommendedName>
</protein>
<gene>
    <name evidence="1" type="ORF">GQ466_19840</name>
</gene>
<keyword evidence="2" id="KW-1185">Reference proteome</keyword>
<dbReference type="RefSeq" id="WP_161104483.1">
    <property type="nucleotide sequence ID" value="NZ_JBHLYI010000007.1"/>
</dbReference>
<sequence>MIVSHEHRFIFIRTRKTAGTSLEIALSRLVGDDAVVTSLSPRDERIRRAHGGRPPQNHLLRAAPPDAEVVPPGPGPGIVFYNHMPARAVRALLGEKVWRTYFTFCFERNPWDKVVSLYYHRYRTPPRPGIDHFVRSGEARDAYNWPLYTLNDAVAVDMVGRYETLLADVKHVAAELGLPELTPLPEAKTQFRPFGADHRHVLDDPLRAVIAREYAREIQYHGYEW</sequence>
<dbReference type="OrthoDB" id="288532at2"/>
<organism evidence="1 2">
    <name type="scientific">Actinomadura rayongensis</name>
    <dbReference type="NCBI Taxonomy" id="1429076"/>
    <lineage>
        <taxon>Bacteria</taxon>
        <taxon>Bacillati</taxon>
        <taxon>Actinomycetota</taxon>
        <taxon>Actinomycetes</taxon>
        <taxon>Streptosporangiales</taxon>
        <taxon>Thermomonosporaceae</taxon>
        <taxon>Actinomadura</taxon>
    </lineage>
</organism>
<dbReference type="Proteomes" id="UP000431901">
    <property type="component" value="Unassembled WGS sequence"/>
</dbReference>
<name>A0A6I4WI22_9ACTN</name>
<reference evidence="1 2" key="1">
    <citation type="submission" date="2019-12" db="EMBL/GenBank/DDBJ databases">
        <title>Nocardia macrotermitis sp. nov. and Nocardia aurantia sp. nov., isolated from the gut of the fungus growing-termite Macrotermes natalensis.</title>
        <authorList>
            <person name="Christine B."/>
            <person name="Rene B."/>
        </authorList>
    </citation>
    <scope>NUCLEOTIDE SEQUENCE [LARGE SCALE GENOMIC DNA]</scope>
    <source>
        <strain evidence="1 2">DSM 102126</strain>
    </source>
</reference>
<accession>A0A6I4WI22</accession>
<dbReference type="SUPFAM" id="SSF52540">
    <property type="entry name" value="P-loop containing nucleoside triphosphate hydrolases"/>
    <property type="match status" value="1"/>
</dbReference>
<evidence type="ECO:0008006" key="3">
    <source>
        <dbReference type="Google" id="ProtNLM"/>
    </source>
</evidence>